<feature type="domain" description="HTH tetR-type" evidence="5">
    <location>
        <begin position="19"/>
        <end position="79"/>
    </location>
</feature>
<dbReference type="Proteomes" id="UP000033673">
    <property type="component" value="Unassembled WGS sequence"/>
</dbReference>
<dbReference type="GO" id="GO:0003700">
    <property type="term" value="F:DNA-binding transcription factor activity"/>
    <property type="evidence" value="ECO:0007669"/>
    <property type="project" value="TreeGrafter"/>
</dbReference>
<evidence type="ECO:0000256" key="2">
    <source>
        <dbReference type="ARBA" id="ARBA00023125"/>
    </source>
</evidence>
<dbReference type="RefSeq" id="WP_045954478.1">
    <property type="nucleotide sequence ID" value="NZ_JXXV01000008.1"/>
</dbReference>
<dbReference type="PATRIC" id="fig|579748.3.peg.860"/>
<dbReference type="Pfam" id="PF22604">
    <property type="entry name" value="TetR_HI_0893_C"/>
    <property type="match status" value="1"/>
</dbReference>
<dbReference type="InterPro" id="IPR009057">
    <property type="entry name" value="Homeodomain-like_sf"/>
</dbReference>
<accession>A0A0F4NQK9</accession>
<dbReference type="PROSITE" id="PS01081">
    <property type="entry name" value="HTH_TETR_1"/>
    <property type="match status" value="1"/>
</dbReference>
<evidence type="ECO:0000256" key="1">
    <source>
        <dbReference type="ARBA" id="ARBA00023015"/>
    </source>
</evidence>
<evidence type="ECO:0000256" key="3">
    <source>
        <dbReference type="ARBA" id="ARBA00023163"/>
    </source>
</evidence>
<dbReference type="PANTHER" id="PTHR30055">
    <property type="entry name" value="HTH-TYPE TRANSCRIPTIONAL REGULATOR RUTR"/>
    <property type="match status" value="1"/>
</dbReference>
<dbReference type="PRINTS" id="PR00455">
    <property type="entry name" value="HTHTETR"/>
</dbReference>
<dbReference type="SUPFAM" id="SSF46689">
    <property type="entry name" value="Homeodomain-like"/>
    <property type="match status" value="1"/>
</dbReference>
<evidence type="ECO:0000259" key="5">
    <source>
        <dbReference type="PROSITE" id="PS50977"/>
    </source>
</evidence>
<dbReference type="GO" id="GO:0000976">
    <property type="term" value="F:transcription cis-regulatory region binding"/>
    <property type="evidence" value="ECO:0007669"/>
    <property type="project" value="TreeGrafter"/>
</dbReference>
<dbReference type="FunFam" id="1.10.10.60:FF:000141">
    <property type="entry name" value="TetR family transcriptional regulator"/>
    <property type="match status" value="1"/>
</dbReference>
<dbReference type="STRING" id="579748.TW81_04195"/>
<dbReference type="AlphaFoldDB" id="A0A0F4NQK9"/>
<name>A0A0F4NQK9_9VIBR</name>
<gene>
    <name evidence="6" type="ORF">TW81_04195</name>
</gene>
<keyword evidence="3" id="KW-0804">Transcription</keyword>
<dbReference type="EMBL" id="JXXV01000008">
    <property type="protein sequence ID" value="KJY84386.1"/>
    <property type="molecule type" value="Genomic_DNA"/>
</dbReference>
<feature type="DNA-binding region" description="H-T-H motif" evidence="4">
    <location>
        <begin position="42"/>
        <end position="61"/>
    </location>
</feature>
<dbReference type="InterPro" id="IPR054422">
    <property type="entry name" value="TetR-like_HI_0893_C"/>
</dbReference>
<keyword evidence="1" id="KW-0805">Transcription regulation</keyword>
<dbReference type="Pfam" id="PF00440">
    <property type="entry name" value="TetR_N"/>
    <property type="match status" value="1"/>
</dbReference>
<dbReference type="InterPro" id="IPR050109">
    <property type="entry name" value="HTH-type_TetR-like_transc_reg"/>
</dbReference>
<evidence type="ECO:0000313" key="6">
    <source>
        <dbReference type="EMBL" id="KJY84386.1"/>
    </source>
</evidence>
<evidence type="ECO:0000313" key="7">
    <source>
        <dbReference type="Proteomes" id="UP000033673"/>
    </source>
</evidence>
<keyword evidence="2 4" id="KW-0238">DNA-binding</keyword>
<dbReference type="InterPro" id="IPR001647">
    <property type="entry name" value="HTH_TetR"/>
</dbReference>
<keyword evidence="7" id="KW-1185">Reference proteome</keyword>
<proteinExistence type="predicted"/>
<protein>
    <submittedName>
        <fullName evidence="6">TetR family transcriptional regulator</fullName>
    </submittedName>
</protein>
<dbReference type="Gene3D" id="1.10.357.10">
    <property type="entry name" value="Tetracycline Repressor, domain 2"/>
    <property type="match status" value="1"/>
</dbReference>
<dbReference type="PROSITE" id="PS50977">
    <property type="entry name" value="HTH_TETR_2"/>
    <property type="match status" value="1"/>
</dbReference>
<dbReference type="PANTHER" id="PTHR30055:SF207">
    <property type="entry name" value="HTH-TYPE TRANSCRIPTIONAL REPRESSOR FATR"/>
    <property type="match status" value="1"/>
</dbReference>
<dbReference type="InterPro" id="IPR023772">
    <property type="entry name" value="DNA-bd_HTH_TetR-type_CS"/>
</dbReference>
<reference evidence="6 7" key="1">
    <citation type="journal article" date="2015" name="BMC Genomics">
        <title>Genome mining reveals unlocked bioactive potential of marine Gram-negative bacteria.</title>
        <authorList>
            <person name="Machado H."/>
            <person name="Sonnenschein E.C."/>
            <person name="Melchiorsen J."/>
            <person name="Gram L."/>
        </authorList>
    </citation>
    <scope>NUCLEOTIDE SEQUENCE [LARGE SCALE GENOMIC DNA]</scope>
    <source>
        <strain evidence="6 7">S2757</strain>
    </source>
</reference>
<sequence>MNVHSQPTLCRLSGSYPMVDKRQQIIDAAEKLIAESGFQGFSMHKLAKEAGVAAGTIYRYFSDKEDLLLQVRLAVVQRSAEVVQAGVEDSMTLKQRFRKMWLNIFDLSGSNIGNLKNRAQYDSLPCAQSHETKEIERKMFSKVDQLFTEGREQGIFKPLDNPVLAALSLEVSVALARKQSLGYYHLDQDAIDAAIEASWDAIIKH</sequence>
<organism evidence="6 7">
    <name type="scientific">Vibrio galatheae</name>
    <dbReference type="NCBI Taxonomy" id="579748"/>
    <lineage>
        <taxon>Bacteria</taxon>
        <taxon>Pseudomonadati</taxon>
        <taxon>Pseudomonadota</taxon>
        <taxon>Gammaproteobacteria</taxon>
        <taxon>Vibrionales</taxon>
        <taxon>Vibrionaceae</taxon>
        <taxon>Vibrio</taxon>
    </lineage>
</organism>
<comment type="caution">
    <text evidence="6">The sequence shown here is derived from an EMBL/GenBank/DDBJ whole genome shotgun (WGS) entry which is preliminary data.</text>
</comment>
<evidence type="ECO:0000256" key="4">
    <source>
        <dbReference type="PROSITE-ProRule" id="PRU00335"/>
    </source>
</evidence>